<dbReference type="KEGG" id="samy:DB32_001110"/>
<dbReference type="EMBL" id="CP011125">
    <property type="protein sequence ID" value="AKF03961.1"/>
    <property type="molecule type" value="Genomic_DNA"/>
</dbReference>
<dbReference type="InterPro" id="IPR011042">
    <property type="entry name" value="6-blade_b-propeller_TolB-like"/>
</dbReference>
<dbReference type="Proteomes" id="UP000034883">
    <property type="component" value="Chromosome"/>
</dbReference>
<organism evidence="1 2">
    <name type="scientific">Sandaracinus amylolyticus</name>
    <dbReference type="NCBI Taxonomy" id="927083"/>
    <lineage>
        <taxon>Bacteria</taxon>
        <taxon>Pseudomonadati</taxon>
        <taxon>Myxococcota</taxon>
        <taxon>Polyangia</taxon>
        <taxon>Polyangiales</taxon>
        <taxon>Sandaracinaceae</taxon>
        <taxon>Sandaracinus</taxon>
    </lineage>
</organism>
<name>A0A0F6W000_9BACT</name>
<evidence type="ECO:0000313" key="2">
    <source>
        <dbReference type="Proteomes" id="UP000034883"/>
    </source>
</evidence>
<dbReference type="STRING" id="927083.DB32_001110"/>
<dbReference type="Pfam" id="PF07676">
    <property type="entry name" value="PD40"/>
    <property type="match status" value="2"/>
</dbReference>
<protein>
    <recommendedName>
        <fullName evidence="3">TolB protein</fullName>
    </recommendedName>
</protein>
<reference evidence="1 2" key="1">
    <citation type="submission" date="2015-03" db="EMBL/GenBank/DDBJ databases">
        <title>Genome assembly of Sandaracinus amylolyticus DSM 53668.</title>
        <authorList>
            <person name="Sharma G."/>
            <person name="Subramanian S."/>
        </authorList>
    </citation>
    <scope>NUCLEOTIDE SEQUENCE [LARGE SCALE GENOMIC DNA]</scope>
    <source>
        <strain evidence="1 2">DSM 53668</strain>
    </source>
</reference>
<accession>A0A0F6W000</accession>
<evidence type="ECO:0000313" key="1">
    <source>
        <dbReference type="EMBL" id="AKF03961.1"/>
    </source>
</evidence>
<gene>
    <name evidence="1" type="ORF">DB32_001110</name>
</gene>
<sequence length="300" mass="31913">MLAIGCGRVGYDPRSDAVDASLVTFDAAPIDARVEPSDAALDAPSVVEDDAGGPLARVTFATPVRIDALSSETPDVDPCLTPDELAIYFASDRAGSRDLYVSRRESLDAPWSAPAPIAELNTTAANETDPWISPDERTLYFTTNASGTNAIWVARRASADVPFEAPTMVALDVANACCATLSSDELTMMFSAVGPLDLYVVTRASVDAPWSASVAMTSLNTIDDESNPSLSELVVFDRGAADVRDLWIADLATSETRVVGGTDVNTASDERDPWLADGPGRLYFASSRLGQHDLYVAERN</sequence>
<dbReference type="InterPro" id="IPR011659">
    <property type="entry name" value="WD40"/>
</dbReference>
<keyword evidence="2" id="KW-1185">Reference proteome</keyword>
<dbReference type="SUPFAM" id="SSF82171">
    <property type="entry name" value="DPP6 N-terminal domain-like"/>
    <property type="match status" value="1"/>
</dbReference>
<evidence type="ECO:0008006" key="3">
    <source>
        <dbReference type="Google" id="ProtNLM"/>
    </source>
</evidence>
<dbReference type="Gene3D" id="2.120.10.30">
    <property type="entry name" value="TolB, C-terminal domain"/>
    <property type="match status" value="1"/>
</dbReference>
<dbReference type="AlphaFoldDB" id="A0A0F6W000"/>
<proteinExistence type="predicted"/>